<comment type="caution">
    <text evidence="2">The sequence shown here is derived from an EMBL/GenBank/DDBJ whole genome shotgun (WGS) entry which is preliminary data.</text>
</comment>
<gene>
    <name evidence="2" type="ORF">RBWH47_00120</name>
</gene>
<evidence type="ECO:0000313" key="2">
    <source>
        <dbReference type="EMBL" id="EGF24573.1"/>
    </source>
</evidence>
<proteinExistence type="predicted"/>
<reference evidence="2 3" key="1">
    <citation type="journal article" date="2013" name="Mar. Genomics">
        <title>Expression of sulfatases in Rhodopirellula baltica and the diversity of sulfatases in the genus Rhodopirellula.</title>
        <authorList>
            <person name="Wegner C.E."/>
            <person name="Richter-Heitmann T."/>
            <person name="Klindworth A."/>
            <person name="Klockow C."/>
            <person name="Richter M."/>
            <person name="Achstetter T."/>
            <person name="Glockner F.O."/>
            <person name="Harder J."/>
        </authorList>
    </citation>
    <scope>NUCLEOTIDE SEQUENCE [LARGE SCALE GENOMIC DNA]</scope>
    <source>
        <strain evidence="2 3">WH47</strain>
    </source>
</reference>
<organism evidence="2 3">
    <name type="scientific">Rhodopirellula baltica WH47</name>
    <dbReference type="NCBI Taxonomy" id="991778"/>
    <lineage>
        <taxon>Bacteria</taxon>
        <taxon>Pseudomonadati</taxon>
        <taxon>Planctomycetota</taxon>
        <taxon>Planctomycetia</taxon>
        <taxon>Pirellulales</taxon>
        <taxon>Pirellulaceae</taxon>
        <taxon>Rhodopirellula</taxon>
    </lineage>
</organism>
<accession>F2B0M0</accession>
<evidence type="ECO:0000313" key="3">
    <source>
        <dbReference type="Proteomes" id="UP000006222"/>
    </source>
</evidence>
<protein>
    <submittedName>
        <fullName evidence="2">Uncharacterized protein</fullName>
    </submittedName>
</protein>
<dbReference type="EMBL" id="AFAR01000284">
    <property type="protein sequence ID" value="EGF24573.1"/>
    <property type="molecule type" value="Genomic_DNA"/>
</dbReference>
<dbReference type="Proteomes" id="UP000006222">
    <property type="component" value="Unassembled WGS sequence"/>
</dbReference>
<name>F2B0M0_RHOBT</name>
<dbReference type="AlphaFoldDB" id="F2B0M0"/>
<evidence type="ECO:0000256" key="1">
    <source>
        <dbReference type="SAM" id="MobiDB-lite"/>
    </source>
</evidence>
<feature type="region of interest" description="Disordered" evidence="1">
    <location>
        <begin position="18"/>
        <end position="42"/>
    </location>
</feature>
<feature type="compositionally biased region" description="Basic and acidic residues" evidence="1">
    <location>
        <begin position="18"/>
        <end position="34"/>
    </location>
</feature>
<dbReference type="PATRIC" id="fig|991778.3.peg.5863"/>
<sequence length="42" mass="4719">MTIWIGSYPVTSDRMESKQEWRTLRAGEDSKSVREAGAGQCT</sequence>